<accession>A0ABU2J943</accession>
<evidence type="ECO:0000256" key="1">
    <source>
        <dbReference type="ARBA" id="ARBA00004141"/>
    </source>
</evidence>
<feature type="transmembrane region" description="Helical" evidence="7">
    <location>
        <begin position="146"/>
        <end position="167"/>
    </location>
</feature>
<evidence type="ECO:0000313" key="8">
    <source>
        <dbReference type="EMBL" id="MDT0261049.1"/>
    </source>
</evidence>
<evidence type="ECO:0000256" key="4">
    <source>
        <dbReference type="ARBA" id="ARBA00022989"/>
    </source>
</evidence>
<dbReference type="PANTHER" id="PTHR31632">
    <property type="entry name" value="IRON TRANSPORTER FTH1"/>
    <property type="match status" value="1"/>
</dbReference>
<evidence type="ECO:0000256" key="6">
    <source>
        <dbReference type="SAM" id="MobiDB-lite"/>
    </source>
</evidence>
<evidence type="ECO:0000313" key="9">
    <source>
        <dbReference type="Proteomes" id="UP001183176"/>
    </source>
</evidence>
<evidence type="ECO:0000256" key="5">
    <source>
        <dbReference type="ARBA" id="ARBA00023136"/>
    </source>
</evidence>
<organism evidence="8 9">
    <name type="scientific">Jatrophihabitans lederbergiae</name>
    <dbReference type="NCBI Taxonomy" id="3075547"/>
    <lineage>
        <taxon>Bacteria</taxon>
        <taxon>Bacillati</taxon>
        <taxon>Actinomycetota</taxon>
        <taxon>Actinomycetes</taxon>
        <taxon>Jatrophihabitantales</taxon>
        <taxon>Jatrophihabitantaceae</taxon>
        <taxon>Jatrophihabitans</taxon>
    </lineage>
</organism>
<feature type="transmembrane region" description="Helical" evidence="7">
    <location>
        <begin position="70"/>
        <end position="88"/>
    </location>
</feature>
<keyword evidence="5 7" id="KW-0472">Membrane</keyword>
<dbReference type="NCBIfam" id="NF041756">
    <property type="entry name" value="EfeU"/>
    <property type="match status" value="1"/>
</dbReference>
<reference evidence="9" key="1">
    <citation type="submission" date="2023-07" db="EMBL/GenBank/DDBJ databases">
        <title>30 novel species of actinomycetes from the DSMZ collection.</title>
        <authorList>
            <person name="Nouioui I."/>
        </authorList>
    </citation>
    <scope>NUCLEOTIDE SEQUENCE [LARGE SCALE GENOMIC DNA]</scope>
    <source>
        <strain evidence="9">DSM 44399</strain>
    </source>
</reference>
<feature type="transmembrane region" description="Helical" evidence="7">
    <location>
        <begin position="243"/>
        <end position="262"/>
    </location>
</feature>
<feature type="region of interest" description="Disordered" evidence="6">
    <location>
        <begin position="268"/>
        <end position="290"/>
    </location>
</feature>
<evidence type="ECO:0000256" key="2">
    <source>
        <dbReference type="ARBA" id="ARBA00008333"/>
    </source>
</evidence>
<dbReference type="RefSeq" id="WP_311422205.1">
    <property type="nucleotide sequence ID" value="NZ_JAVREH010000006.1"/>
</dbReference>
<dbReference type="PANTHER" id="PTHR31632:SF2">
    <property type="entry name" value="PLASMA MEMBRANE IRON PERMEASE"/>
    <property type="match status" value="1"/>
</dbReference>
<evidence type="ECO:0000256" key="7">
    <source>
        <dbReference type="SAM" id="Phobius"/>
    </source>
</evidence>
<comment type="caution">
    <text evidence="8">The sequence shown here is derived from an EMBL/GenBank/DDBJ whole genome shotgun (WGS) entry which is preliminary data.</text>
</comment>
<keyword evidence="4 7" id="KW-1133">Transmembrane helix</keyword>
<evidence type="ECO:0000256" key="3">
    <source>
        <dbReference type="ARBA" id="ARBA00022692"/>
    </source>
</evidence>
<feature type="transmembrane region" description="Helical" evidence="7">
    <location>
        <begin position="38"/>
        <end position="58"/>
    </location>
</feature>
<feature type="transmembrane region" description="Helical" evidence="7">
    <location>
        <begin position="6"/>
        <end position="26"/>
    </location>
</feature>
<keyword evidence="3 7" id="KW-0812">Transmembrane</keyword>
<name>A0ABU2J943_9ACTN</name>
<comment type="subcellular location">
    <subcellularLocation>
        <location evidence="1">Membrane</location>
        <topology evidence="1">Multi-pass membrane protein</topology>
    </subcellularLocation>
</comment>
<keyword evidence="9" id="KW-1185">Reference proteome</keyword>
<feature type="transmembrane region" description="Helical" evidence="7">
    <location>
        <begin position="108"/>
        <end position="126"/>
    </location>
</feature>
<dbReference type="Pfam" id="PF03239">
    <property type="entry name" value="FTR1"/>
    <property type="match status" value="1"/>
</dbReference>
<dbReference type="Proteomes" id="UP001183176">
    <property type="component" value="Unassembled WGS sequence"/>
</dbReference>
<protein>
    <submittedName>
        <fullName evidence="8">Iron uptake transporter permease EfeU</fullName>
    </submittedName>
</protein>
<dbReference type="EMBL" id="JAVREH010000006">
    <property type="protein sequence ID" value="MDT0261049.1"/>
    <property type="molecule type" value="Genomic_DNA"/>
</dbReference>
<gene>
    <name evidence="8" type="primary">efeU</name>
    <name evidence="8" type="ORF">RM423_06535</name>
</gene>
<comment type="similarity">
    <text evidence="2">Belongs to the oxidase-dependent Fe transporter (OFeT) (TC 9.A.10.1) family.</text>
</comment>
<proteinExistence type="inferred from homology"/>
<sequence length="290" mass="30319">MLPTFVVMLREGVEATLIIGIVAAFLSKQGARQALRQMWLGVSVATLLCVAAGVTLHVLSQDLPQRQQEMLETVVGTIAVVMVTYLVVFMKRHARDLSGTLRSSAGSALASGSQWALVAMGFLAVLREGFESAVFLTALLNASDDQGAGLTGALLGLVTALAIGYGSYRGGVKLNLAKFFKFTGAMLIVVSAGLVMTALHTAHEAGWILFGQAQALDLSSIVAPGSVRSSLFTGVLGIQPKPVVIEVIGWLAYLIPMALYLFGPSRTSRTGTPSRAADTVSPAGGVRSQA</sequence>
<feature type="transmembrane region" description="Helical" evidence="7">
    <location>
        <begin position="179"/>
        <end position="199"/>
    </location>
</feature>
<dbReference type="InterPro" id="IPR004923">
    <property type="entry name" value="FTR1/Fip1/EfeU"/>
</dbReference>